<dbReference type="Gene3D" id="1.50.40.10">
    <property type="entry name" value="Mitochondrial carrier domain"/>
    <property type="match status" value="1"/>
</dbReference>
<dbReference type="PROSITE" id="PS50920">
    <property type="entry name" value="SOLCAR"/>
    <property type="match status" value="1"/>
</dbReference>
<reference evidence="7" key="1">
    <citation type="submission" date="2023-04" db="EMBL/GenBank/DDBJ databases">
        <title>Phytophthora fragariaefolia NBRC 109709.</title>
        <authorList>
            <person name="Ichikawa N."/>
            <person name="Sato H."/>
            <person name="Tonouchi N."/>
        </authorList>
    </citation>
    <scope>NUCLEOTIDE SEQUENCE</scope>
    <source>
        <strain evidence="7">NBRC 109709</strain>
    </source>
</reference>
<dbReference type="PANTHER" id="PTHR46982:SF1">
    <property type="entry name" value="CITRATE_OXOGLUTARATE CARRIER PROTEIN"/>
    <property type="match status" value="1"/>
</dbReference>
<dbReference type="OrthoDB" id="10253709at2759"/>
<dbReference type="InterPro" id="IPR053017">
    <property type="entry name" value="Mito_Cit/Oxoglu_Carrier"/>
</dbReference>
<sequence length="499" mass="54307">MPAETKAAASASCRGIKCAWWRQKAQSVTSRAWHLKLKQGFAQIAAAPRNKCTAIPAYRQWQRSPLGSIHSRSAGVRRRQINSGRDLRSDARLLTPLQRNTAPPRPSHAHTEPTGAHLIWAVPILFELQLDPNPSATYPPQAHCPSCSRPPPSSSPFAMLPPSLASAVTGSAVWPKERPLHPLALSAYRPAAPLALSAKKEHAPEKAGVKLLVGAGVCLTYEFALGHYLEFIKIMKQTKPQFSYLHLTKEIMHSKGLVGIWDGFFPWGALQGVAKGSVFAWGHSIARTALTPLVQSDKLSKGTSEVIAGGIGGGFQGFVLSPTLLLKTRVMTDPVFREQMTPLETMSRSMRIGVKVIRKEGMAALMKGSGMFSVKRVADWSTRFFFSVQAENLVYKRNNPERVLTTSEQVISSLLGGLVSAAVTLPMDVLVAQIQQASKAGVKVSVAELFRQQYRAGGINQVLAFGTTGFVARFVHASFTTMIMKTATSVVYDMVEGRN</sequence>
<dbReference type="InterPro" id="IPR018108">
    <property type="entry name" value="MCP_transmembrane"/>
</dbReference>
<dbReference type="AlphaFoldDB" id="A0A9W6XU52"/>
<dbReference type="PANTHER" id="PTHR46982">
    <property type="entry name" value="CITRATE/OXOGLUTARATE CARRIER PROTEIN"/>
    <property type="match status" value="1"/>
</dbReference>
<dbReference type="EMBL" id="BSXT01001805">
    <property type="protein sequence ID" value="GMF45327.1"/>
    <property type="molecule type" value="Genomic_DNA"/>
</dbReference>
<dbReference type="GO" id="GO:0015742">
    <property type="term" value="P:alpha-ketoglutarate transport"/>
    <property type="evidence" value="ECO:0007669"/>
    <property type="project" value="TreeGrafter"/>
</dbReference>
<evidence type="ECO:0000256" key="2">
    <source>
        <dbReference type="ARBA" id="ARBA00022692"/>
    </source>
</evidence>
<dbReference type="InterPro" id="IPR023395">
    <property type="entry name" value="MCP_dom_sf"/>
</dbReference>
<evidence type="ECO:0000256" key="3">
    <source>
        <dbReference type="ARBA" id="ARBA00023136"/>
    </source>
</evidence>
<feature type="repeat" description="Solcar" evidence="4">
    <location>
        <begin position="300"/>
        <end position="393"/>
    </location>
</feature>
<accession>A0A9W6XU52</accession>
<comment type="caution">
    <text evidence="7">The sequence shown here is derived from an EMBL/GenBank/DDBJ whole genome shotgun (WGS) entry which is preliminary data.</text>
</comment>
<evidence type="ECO:0000256" key="6">
    <source>
        <dbReference type="SAM" id="MobiDB-lite"/>
    </source>
</evidence>
<evidence type="ECO:0000256" key="5">
    <source>
        <dbReference type="RuleBase" id="RU000488"/>
    </source>
</evidence>
<evidence type="ECO:0000256" key="4">
    <source>
        <dbReference type="PROSITE-ProRule" id="PRU00282"/>
    </source>
</evidence>
<keyword evidence="3 4" id="KW-0472">Membrane</keyword>
<organism evidence="7 8">
    <name type="scientific">Phytophthora fragariaefolia</name>
    <dbReference type="NCBI Taxonomy" id="1490495"/>
    <lineage>
        <taxon>Eukaryota</taxon>
        <taxon>Sar</taxon>
        <taxon>Stramenopiles</taxon>
        <taxon>Oomycota</taxon>
        <taxon>Peronosporomycetes</taxon>
        <taxon>Peronosporales</taxon>
        <taxon>Peronosporaceae</taxon>
        <taxon>Phytophthora</taxon>
    </lineage>
</organism>
<dbReference type="GO" id="GO:0005739">
    <property type="term" value="C:mitochondrion"/>
    <property type="evidence" value="ECO:0007669"/>
    <property type="project" value="TreeGrafter"/>
</dbReference>
<keyword evidence="5" id="KW-0813">Transport</keyword>
<comment type="similarity">
    <text evidence="5">Belongs to the mitochondrial carrier (TC 2.A.29) family.</text>
</comment>
<name>A0A9W6XU52_9STRA</name>
<proteinExistence type="inferred from homology"/>
<gene>
    <name evidence="7" type="ORF">Pfra01_001617600</name>
</gene>
<keyword evidence="8" id="KW-1185">Reference proteome</keyword>
<keyword evidence="2 4" id="KW-0812">Transmembrane</keyword>
<evidence type="ECO:0000256" key="1">
    <source>
        <dbReference type="ARBA" id="ARBA00004141"/>
    </source>
</evidence>
<evidence type="ECO:0000313" key="8">
    <source>
        <dbReference type="Proteomes" id="UP001165121"/>
    </source>
</evidence>
<dbReference type="SUPFAM" id="SSF103506">
    <property type="entry name" value="Mitochondrial carrier"/>
    <property type="match status" value="1"/>
</dbReference>
<evidence type="ECO:0000313" key="7">
    <source>
        <dbReference type="EMBL" id="GMF45327.1"/>
    </source>
</evidence>
<dbReference type="GO" id="GO:0006843">
    <property type="term" value="P:mitochondrial citrate transmembrane transport"/>
    <property type="evidence" value="ECO:0007669"/>
    <property type="project" value="TreeGrafter"/>
</dbReference>
<protein>
    <submittedName>
        <fullName evidence="7">Unnamed protein product</fullName>
    </submittedName>
</protein>
<dbReference type="GO" id="GO:0005371">
    <property type="term" value="F:tricarboxylate secondary active transmembrane transporter activity"/>
    <property type="evidence" value="ECO:0007669"/>
    <property type="project" value="TreeGrafter"/>
</dbReference>
<feature type="region of interest" description="Disordered" evidence="6">
    <location>
        <begin position="69"/>
        <end position="90"/>
    </location>
</feature>
<dbReference type="Proteomes" id="UP001165121">
    <property type="component" value="Unassembled WGS sequence"/>
</dbReference>
<dbReference type="Pfam" id="PF00153">
    <property type="entry name" value="Mito_carr"/>
    <property type="match status" value="1"/>
</dbReference>
<comment type="subcellular location">
    <subcellularLocation>
        <location evidence="1">Membrane</location>
        <topology evidence="1">Multi-pass membrane protein</topology>
    </subcellularLocation>
</comment>
<dbReference type="GO" id="GO:0016020">
    <property type="term" value="C:membrane"/>
    <property type="evidence" value="ECO:0007669"/>
    <property type="project" value="UniProtKB-SubCell"/>
</dbReference>